<dbReference type="EMBL" id="LAZR01022337">
    <property type="protein sequence ID" value="KKL82205.1"/>
    <property type="molecule type" value="Genomic_DNA"/>
</dbReference>
<organism evidence="1">
    <name type="scientific">marine sediment metagenome</name>
    <dbReference type="NCBI Taxonomy" id="412755"/>
    <lineage>
        <taxon>unclassified sequences</taxon>
        <taxon>metagenomes</taxon>
        <taxon>ecological metagenomes</taxon>
    </lineage>
</organism>
<reference evidence="1" key="1">
    <citation type="journal article" date="2015" name="Nature">
        <title>Complex archaea that bridge the gap between prokaryotes and eukaryotes.</title>
        <authorList>
            <person name="Spang A."/>
            <person name="Saw J.H."/>
            <person name="Jorgensen S.L."/>
            <person name="Zaremba-Niedzwiedzka K."/>
            <person name="Martijn J."/>
            <person name="Lind A.E."/>
            <person name="van Eijk R."/>
            <person name="Schleper C."/>
            <person name="Guy L."/>
            <person name="Ettema T.J."/>
        </authorList>
    </citation>
    <scope>NUCLEOTIDE SEQUENCE</scope>
</reference>
<protein>
    <submittedName>
        <fullName evidence="1">Uncharacterized protein</fullName>
    </submittedName>
</protein>
<gene>
    <name evidence="1" type="ORF">LCGC14_1987100</name>
</gene>
<dbReference type="AlphaFoldDB" id="A0A0F9HKH9"/>
<name>A0A0F9HKH9_9ZZZZ</name>
<proteinExistence type="predicted"/>
<sequence>MDSWNKIQPREQAPVSKVPCDVIGRVGTNVDLTIRHDQAHARVKTASAECGKAAGQSRSLTGHAFETTVPIIFSDPRNLSPTEGALPVEHHHGLSGSFGHMRHQPLALSSSSKAYALPAYEAAQRAASREVVPSFGPDE</sequence>
<evidence type="ECO:0000313" key="1">
    <source>
        <dbReference type="EMBL" id="KKL82205.1"/>
    </source>
</evidence>
<comment type="caution">
    <text evidence="1">The sequence shown here is derived from an EMBL/GenBank/DDBJ whole genome shotgun (WGS) entry which is preliminary data.</text>
</comment>
<accession>A0A0F9HKH9</accession>